<proteinExistence type="predicted"/>
<accession>A0ABV6R7U7</accession>
<dbReference type="EMBL" id="JBHLSV010000003">
    <property type="protein sequence ID" value="MFC0673056.1"/>
    <property type="molecule type" value="Genomic_DNA"/>
</dbReference>
<protein>
    <recommendedName>
        <fullName evidence="3">DUF4352 domain-containing protein</fullName>
    </recommendedName>
</protein>
<reference evidence="1 2" key="1">
    <citation type="submission" date="2024-09" db="EMBL/GenBank/DDBJ databases">
        <authorList>
            <person name="Sun Q."/>
            <person name="Mori K."/>
        </authorList>
    </citation>
    <scope>NUCLEOTIDE SEQUENCE [LARGE SCALE GENOMIC DNA]</scope>
    <source>
        <strain evidence="1 2">CICC 10874</strain>
    </source>
</reference>
<keyword evidence="2" id="KW-1185">Reference proteome</keyword>
<evidence type="ECO:0000313" key="1">
    <source>
        <dbReference type="EMBL" id="MFC0673056.1"/>
    </source>
</evidence>
<gene>
    <name evidence="1" type="ORF">ACFFF6_03695</name>
</gene>
<dbReference type="Proteomes" id="UP001589793">
    <property type="component" value="Unassembled WGS sequence"/>
</dbReference>
<evidence type="ECO:0000313" key="2">
    <source>
        <dbReference type="Proteomes" id="UP001589793"/>
    </source>
</evidence>
<dbReference type="RefSeq" id="WP_376978321.1">
    <property type="nucleotide sequence ID" value="NZ_JBHLSV010000003.1"/>
</dbReference>
<sequence length="183" mass="18778">MRIPRLLRGALAAVLLLAAWGIGQITLPEDAGQEPFVTTTGVGQGARTRNLEATVAAARTADRVSAESGWSAEGNWLVVEVEAAAGTASGPATLALAELRVDGRTYSVTDRTEGIAGTALVDGVPRAGSLAFELPEQQRGGAATLRLSGAADVRSDAVIEVPLDLGALPREQSLALTPAGWAR</sequence>
<organism evidence="1 2">
    <name type="scientific">Brachybacterium hainanense</name>
    <dbReference type="NCBI Taxonomy" id="1541174"/>
    <lineage>
        <taxon>Bacteria</taxon>
        <taxon>Bacillati</taxon>
        <taxon>Actinomycetota</taxon>
        <taxon>Actinomycetes</taxon>
        <taxon>Micrococcales</taxon>
        <taxon>Dermabacteraceae</taxon>
        <taxon>Brachybacterium</taxon>
    </lineage>
</organism>
<evidence type="ECO:0008006" key="3">
    <source>
        <dbReference type="Google" id="ProtNLM"/>
    </source>
</evidence>
<comment type="caution">
    <text evidence="1">The sequence shown here is derived from an EMBL/GenBank/DDBJ whole genome shotgun (WGS) entry which is preliminary data.</text>
</comment>
<name>A0ABV6R7U7_9MICO</name>